<dbReference type="GO" id="GO:0005737">
    <property type="term" value="C:cytoplasm"/>
    <property type="evidence" value="ECO:0007669"/>
    <property type="project" value="UniProtKB-SubCell"/>
</dbReference>
<gene>
    <name evidence="10" type="ordered locus">Bcell_3020</name>
</gene>
<dbReference type="NCBIfam" id="TIGR02135">
    <property type="entry name" value="phoU_full"/>
    <property type="match status" value="1"/>
</dbReference>
<name>E6TYT5_EVAC2</name>
<evidence type="ECO:0000256" key="8">
    <source>
        <dbReference type="SAM" id="Coils"/>
    </source>
</evidence>
<evidence type="ECO:0000313" key="11">
    <source>
        <dbReference type="Proteomes" id="UP000001401"/>
    </source>
</evidence>
<evidence type="ECO:0000259" key="9">
    <source>
        <dbReference type="Pfam" id="PF01895"/>
    </source>
</evidence>
<dbReference type="InterPro" id="IPR026022">
    <property type="entry name" value="PhoU_dom"/>
</dbReference>
<evidence type="ECO:0000256" key="5">
    <source>
        <dbReference type="ARBA" id="ARBA00022490"/>
    </source>
</evidence>
<comment type="similarity">
    <text evidence="2 7">Belongs to the PhoU family.</text>
</comment>
<keyword evidence="6 7" id="KW-0592">Phosphate transport</keyword>
<dbReference type="Gene3D" id="1.20.58.220">
    <property type="entry name" value="Phosphate transport system protein phou homolog 2, domain 2"/>
    <property type="match status" value="1"/>
</dbReference>
<dbReference type="Proteomes" id="UP000001401">
    <property type="component" value="Chromosome"/>
</dbReference>
<reference evidence="10" key="1">
    <citation type="submission" date="2010-12" db="EMBL/GenBank/DDBJ databases">
        <title>Complete sequence of Bacillus cellulosilyticus DSM 2522.</title>
        <authorList>
            <consortium name="US DOE Joint Genome Institute"/>
            <person name="Lucas S."/>
            <person name="Copeland A."/>
            <person name="Lapidus A."/>
            <person name="Cheng J.-F."/>
            <person name="Bruce D."/>
            <person name="Goodwin L."/>
            <person name="Pitluck S."/>
            <person name="Chertkov O."/>
            <person name="Detter J.C."/>
            <person name="Han C."/>
            <person name="Tapia R."/>
            <person name="Land M."/>
            <person name="Hauser L."/>
            <person name="Jeffries C."/>
            <person name="Kyrpides N."/>
            <person name="Ivanova N."/>
            <person name="Mikhailova N."/>
            <person name="Brumm P."/>
            <person name="Mead D."/>
            <person name="Woyke T."/>
        </authorList>
    </citation>
    <scope>NUCLEOTIDE SEQUENCE [LARGE SCALE GENOMIC DNA]</scope>
    <source>
        <strain evidence="10">DSM 2522</strain>
    </source>
</reference>
<dbReference type="PANTHER" id="PTHR42930:SF3">
    <property type="entry name" value="PHOSPHATE-SPECIFIC TRANSPORT SYSTEM ACCESSORY PROTEIN PHOU"/>
    <property type="match status" value="1"/>
</dbReference>
<comment type="function">
    <text evidence="7">Plays a role in the regulation of phosphate uptake.</text>
</comment>
<dbReference type="GO" id="GO:0045936">
    <property type="term" value="P:negative regulation of phosphate metabolic process"/>
    <property type="evidence" value="ECO:0007669"/>
    <property type="project" value="InterPro"/>
</dbReference>
<feature type="domain" description="PhoU" evidence="9">
    <location>
        <begin position="19"/>
        <end position="105"/>
    </location>
</feature>
<dbReference type="SUPFAM" id="SSF109755">
    <property type="entry name" value="PhoU-like"/>
    <property type="match status" value="1"/>
</dbReference>
<keyword evidence="8" id="KW-0175">Coiled coil</keyword>
<keyword evidence="11" id="KW-1185">Reference proteome</keyword>
<dbReference type="InterPro" id="IPR038078">
    <property type="entry name" value="PhoU-like_sf"/>
</dbReference>
<dbReference type="eggNOG" id="COG0704">
    <property type="taxonomic scope" value="Bacteria"/>
</dbReference>
<dbReference type="Pfam" id="PF01895">
    <property type="entry name" value="PhoU"/>
    <property type="match status" value="2"/>
</dbReference>
<dbReference type="AlphaFoldDB" id="E6TYT5"/>
<dbReference type="HOGENOM" id="CLU_078518_2_1_9"/>
<dbReference type="RefSeq" id="WP_013489601.1">
    <property type="nucleotide sequence ID" value="NC_014829.1"/>
</dbReference>
<keyword evidence="5 7" id="KW-0963">Cytoplasm</keyword>
<evidence type="ECO:0000256" key="6">
    <source>
        <dbReference type="ARBA" id="ARBA00022592"/>
    </source>
</evidence>
<organism evidence="10 11">
    <name type="scientific">Evansella cellulosilytica (strain ATCC 21833 / DSM 2522 / FERM P-1141 / JCM 9156 / N-4)</name>
    <name type="common">Bacillus cellulosilyticus</name>
    <dbReference type="NCBI Taxonomy" id="649639"/>
    <lineage>
        <taxon>Bacteria</taxon>
        <taxon>Bacillati</taxon>
        <taxon>Bacillota</taxon>
        <taxon>Bacilli</taxon>
        <taxon>Bacillales</taxon>
        <taxon>Bacillaceae</taxon>
        <taxon>Evansella</taxon>
    </lineage>
</organism>
<feature type="coiled-coil region" evidence="8">
    <location>
        <begin position="4"/>
        <end position="31"/>
    </location>
</feature>
<dbReference type="STRING" id="649639.Bcell_3020"/>
<dbReference type="KEGG" id="bco:Bcell_3020"/>
<evidence type="ECO:0000256" key="2">
    <source>
        <dbReference type="ARBA" id="ARBA00008107"/>
    </source>
</evidence>
<dbReference type="PIRSF" id="PIRSF003107">
    <property type="entry name" value="PhoU"/>
    <property type="match status" value="1"/>
</dbReference>
<protein>
    <recommendedName>
        <fullName evidence="7">Phosphate-specific transport system accessory protein PhoU</fullName>
    </recommendedName>
</protein>
<evidence type="ECO:0000313" key="10">
    <source>
        <dbReference type="EMBL" id="ADU31270.1"/>
    </source>
</evidence>
<sequence length="219" mass="25182">MAIRGQFELELEDLKKEINLLASMVEQSFREMMEAFEQKQYAKMDDIILHDKQINDAELAINEKATLMIARQQPVASDLRKIIVSLKVSSDLERMGDLTVDMAKAAKRFVLKDELAHFKKDLLELAVRAKEMVDEVITAYNDLNVLAAQKIATMDDEVDRSYAKFVQSLFDVVAIETGVTEQITQMAFISRYIERIADYCTNIAEWIIYEVNGKRFDLN</sequence>
<dbReference type="EMBL" id="CP002394">
    <property type="protein sequence ID" value="ADU31270.1"/>
    <property type="molecule type" value="Genomic_DNA"/>
</dbReference>
<accession>E6TYT5</accession>
<evidence type="ECO:0000256" key="1">
    <source>
        <dbReference type="ARBA" id="ARBA00004496"/>
    </source>
</evidence>
<proteinExistence type="inferred from homology"/>
<dbReference type="OrthoDB" id="9814256at2"/>
<dbReference type="GO" id="GO:0006817">
    <property type="term" value="P:phosphate ion transport"/>
    <property type="evidence" value="ECO:0007669"/>
    <property type="project" value="UniProtKB-KW"/>
</dbReference>
<dbReference type="InterPro" id="IPR028366">
    <property type="entry name" value="PhoU"/>
</dbReference>
<dbReference type="PANTHER" id="PTHR42930">
    <property type="entry name" value="PHOSPHATE-SPECIFIC TRANSPORT SYSTEM ACCESSORY PROTEIN PHOU"/>
    <property type="match status" value="1"/>
</dbReference>
<evidence type="ECO:0000256" key="3">
    <source>
        <dbReference type="ARBA" id="ARBA00011738"/>
    </source>
</evidence>
<dbReference type="GO" id="GO:0030643">
    <property type="term" value="P:intracellular phosphate ion homeostasis"/>
    <property type="evidence" value="ECO:0007669"/>
    <property type="project" value="InterPro"/>
</dbReference>
<dbReference type="FunFam" id="1.20.58.220:FF:000004">
    <property type="entry name" value="Phosphate-specific transport system accessory protein PhoU"/>
    <property type="match status" value="1"/>
</dbReference>
<comment type="subunit">
    <text evidence="3 7">Homodimer.</text>
</comment>
<feature type="domain" description="PhoU" evidence="9">
    <location>
        <begin position="123"/>
        <end position="207"/>
    </location>
</feature>
<keyword evidence="4 7" id="KW-0813">Transport</keyword>
<evidence type="ECO:0000256" key="7">
    <source>
        <dbReference type="PIRNR" id="PIRNR003107"/>
    </source>
</evidence>
<evidence type="ECO:0000256" key="4">
    <source>
        <dbReference type="ARBA" id="ARBA00022448"/>
    </source>
</evidence>
<comment type="subcellular location">
    <subcellularLocation>
        <location evidence="1 7">Cytoplasm</location>
    </subcellularLocation>
</comment>